<name>A0A8E5HN87_USTVR</name>
<dbReference type="EMBL" id="CP072754">
    <property type="protein sequence ID" value="QUC18590.1"/>
    <property type="molecule type" value="Genomic_DNA"/>
</dbReference>
<keyword evidence="2" id="KW-1185">Reference proteome</keyword>
<dbReference type="GeneID" id="66063609"/>
<accession>A0A8E5HN87</accession>
<organism evidence="1 2">
    <name type="scientific">Ustilaginoidea virens</name>
    <name type="common">Rice false smut fungus</name>
    <name type="synonym">Villosiclava virens</name>
    <dbReference type="NCBI Taxonomy" id="1159556"/>
    <lineage>
        <taxon>Eukaryota</taxon>
        <taxon>Fungi</taxon>
        <taxon>Dikarya</taxon>
        <taxon>Ascomycota</taxon>
        <taxon>Pezizomycotina</taxon>
        <taxon>Sordariomycetes</taxon>
        <taxon>Hypocreomycetidae</taxon>
        <taxon>Hypocreales</taxon>
        <taxon>Clavicipitaceae</taxon>
        <taxon>Ustilaginoidea</taxon>
    </lineage>
</organism>
<protein>
    <submittedName>
        <fullName evidence="1">Uncharacterized protein</fullName>
    </submittedName>
</protein>
<dbReference type="AlphaFoldDB" id="A0A8E5HN87"/>
<proteinExistence type="predicted"/>
<sequence>MGFWPGSFRRCSASRQCQESGVGVGVGVDVVVVFEVSVCAFDLVTILVFLGEIRDDGGNGIMPHPYHHG</sequence>
<reference evidence="1" key="1">
    <citation type="submission" date="2020-03" db="EMBL/GenBank/DDBJ databases">
        <title>A mixture of massive structural variations and highly conserved coding sequences in Ustilaginoidea virens genome.</title>
        <authorList>
            <person name="Zhang K."/>
            <person name="Zhao Z."/>
            <person name="Zhang Z."/>
            <person name="Li Y."/>
            <person name="Hsiang T."/>
            <person name="Sun W."/>
        </authorList>
    </citation>
    <scope>NUCLEOTIDE SEQUENCE</scope>
    <source>
        <strain evidence="1">UV-8b</strain>
    </source>
</reference>
<evidence type="ECO:0000313" key="2">
    <source>
        <dbReference type="Proteomes" id="UP000027002"/>
    </source>
</evidence>
<evidence type="ECO:0000313" key="1">
    <source>
        <dbReference type="EMBL" id="QUC18590.1"/>
    </source>
</evidence>
<dbReference type="RefSeq" id="XP_042996263.1">
    <property type="nucleotide sequence ID" value="XM_043140329.1"/>
</dbReference>
<gene>
    <name evidence="1" type="ORF">UV8b_02831</name>
</gene>
<dbReference type="Proteomes" id="UP000027002">
    <property type="component" value="Chromosome 2"/>
</dbReference>
<dbReference type="KEGG" id="uvi:66063609"/>